<protein>
    <recommendedName>
        <fullName evidence="4">MatE family transporter</fullName>
    </recommendedName>
</protein>
<dbReference type="EMBL" id="BAABLP010000001">
    <property type="protein sequence ID" value="GAA4738637.1"/>
    <property type="molecule type" value="Genomic_DNA"/>
</dbReference>
<name>A0ABP8YU34_9MICO</name>
<evidence type="ECO:0008006" key="4">
    <source>
        <dbReference type="Google" id="ProtNLM"/>
    </source>
</evidence>
<organism evidence="2 3">
    <name type="scientific">Amnibacterium soli</name>
    <dbReference type="NCBI Taxonomy" id="1282736"/>
    <lineage>
        <taxon>Bacteria</taxon>
        <taxon>Bacillati</taxon>
        <taxon>Actinomycetota</taxon>
        <taxon>Actinomycetes</taxon>
        <taxon>Micrococcales</taxon>
        <taxon>Microbacteriaceae</taxon>
        <taxon>Amnibacterium</taxon>
    </lineage>
</organism>
<evidence type="ECO:0000256" key="1">
    <source>
        <dbReference type="SAM" id="MobiDB-lite"/>
    </source>
</evidence>
<reference evidence="3" key="1">
    <citation type="journal article" date="2019" name="Int. J. Syst. Evol. Microbiol.">
        <title>The Global Catalogue of Microorganisms (GCM) 10K type strain sequencing project: providing services to taxonomists for standard genome sequencing and annotation.</title>
        <authorList>
            <consortium name="The Broad Institute Genomics Platform"/>
            <consortium name="The Broad Institute Genome Sequencing Center for Infectious Disease"/>
            <person name="Wu L."/>
            <person name="Ma J."/>
        </authorList>
    </citation>
    <scope>NUCLEOTIDE SEQUENCE [LARGE SCALE GENOMIC DNA]</scope>
    <source>
        <strain evidence="3">JCM 19015</strain>
    </source>
</reference>
<gene>
    <name evidence="2" type="ORF">GCM10025783_06620</name>
</gene>
<keyword evidence="3" id="KW-1185">Reference proteome</keyword>
<accession>A0ABP8YU34</accession>
<comment type="caution">
    <text evidence="2">The sequence shown here is derived from an EMBL/GenBank/DDBJ whole genome shotgun (WGS) entry which is preliminary data.</text>
</comment>
<evidence type="ECO:0000313" key="2">
    <source>
        <dbReference type="EMBL" id="GAA4738637.1"/>
    </source>
</evidence>
<feature type="compositionally biased region" description="Basic and acidic residues" evidence="1">
    <location>
        <begin position="11"/>
        <end position="25"/>
    </location>
</feature>
<evidence type="ECO:0000313" key="3">
    <source>
        <dbReference type="Proteomes" id="UP001500121"/>
    </source>
</evidence>
<proteinExistence type="predicted"/>
<feature type="region of interest" description="Disordered" evidence="1">
    <location>
        <begin position="1"/>
        <end position="63"/>
    </location>
</feature>
<sequence length="63" mass="6803">MSPGPGPPRAARADYRGAMTRRDASDETPSLEEVEQDFSTPGDADLRPAVDEGGEAMRDEDRP</sequence>
<dbReference type="Proteomes" id="UP001500121">
    <property type="component" value="Unassembled WGS sequence"/>
</dbReference>
<feature type="compositionally biased region" description="Basic and acidic residues" evidence="1">
    <location>
        <begin position="44"/>
        <end position="63"/>
    </location>
</feature>